<evidence type="ECO:0000256" key="3">
    <source>
        <dbReference type="ARBA" id="ARBA00023125"/>
    </source>
</evidence>
<evidence type="ECO:0000313" key="7">
    <source>
        <dbReference type="Proteomes" id="UP000027866"/>
    </source>
</evidence>
<dbReference type="KEGG" id="elq:Ga0102493_111590"/>
<dbReference type="PANTHER" id="PTHR30419">
    <property type="entry name" value="HTH-TYPE TRANSCRIPTIONAL REGULATOR YBHD"/>
    <property type="match status" value="1"/>
</dbReference>
<keyword evidence="4" id="KW-0804">Transcription</keyword>
<dbReference type="InterPro" id="IPR036390">
    <property type="entry name" value="WH_DNA-bd_sf"/>
</dbReference>
<keyword evidence="2" id="KW-0805">Transcription regulation</keyword>
<dbReference type="PRINTS" id="PR00039">
    <property type="entry name" value="HTHLYSR"/>
</dbReference>
<reference evidence="6 7" key="1">
    <citation type="submission" date="2014-04" db="EMBL/GenBank/DDBJ databases">
        <title>A comprehensive comparison of genomes of Erythrobacter spp. Strains.</title>
        <authorList>
            <person name="Zheng Q."/>
        </authorList>
    </citation>
    <scope>NUCLEOTIDE SEQUENCE [LARGE SCALE GENOMIC DNA]</scope>
    <source>
        <strain evidence="6 7">DSM 8509</strain>
    </source>
</reference>
<evidence type="ECO:0000313" key="6">
    <source>
        <dbReference type="EMBL" id="KEO90016.1"/>
    </source>
</evidence>
<dbReference type="Pfam" id="PF03466">
    <property type="entry name" value="LysR_substrate"/>
    <property type="match status" value="1"/>
</dbReference>
<name>A0A074M5M4_9SPHN</name>
<dbReference type="RefSeq" id="WP_034906334.1">
    <property type="nucleotide sequence ID" value="NZ_CP017057.1"/>
</dbReference>
<dbReference type="Gene3D" id="1.10.10.10">
    <property type="entry name" value="Winged helix-like DNA-binding domain superfamily/Winged helix DNA-binding domain"/>
    <property type="match status" value="1"/>
</dbReference>
<dbReference type="Proteomes" id="UP000027866">
    <property type="component" value="Unassembled WGS sequence"/>
</dbReference>
<dbReference type="PANTHER" id="PTHR30419:SF8">
    <property type="entry name" value="NITROGEN ASSIMILATION TRANSCRIPTIONAL ACTIVATOR-RELATED"/>
    <property type="match status" value="1"/>
</dbReference>
<dbReference type="Gene3D" id="3.40.190.10">
    <property type="entry name" value="Periplasmic binding protein-like II"/>
    <property type="match status" value="2"/>
</dbReference>
<protein>
    <recommendedName>
        <fullName evidence="5">HTH lysR-type domain-containing protein</fullName>
    </recommendedName>
</protein>
<dbReference type="GO" id="GO:0003700">
    <property type="term" value="F:DNA-binding transcription factor activity"/>
    <property type="evidence" value="ECO:0007669"/>
    <property type="project" value="InterPro"/>
</dbReference>
<sequence length="299" mass="33149">MLESRRLRHFLAVYELGSIGRACEKLLLTQPALSKSIRQLEDELGVRLFDRTPMGVVPTVFGNALARHAKSIEVQFRNAEAQIQSLKGKAQGHVTVGIGPSVARNILPVATRTLHKLQPDIALTVIEGLVDDLLPRLRRGELDLMIGSWPPIADPMFITETVLVDRLEVVARAGHPLAGRPVLRSELLNYPWALPPASQKWRQSLDDLFLERALDPPKAQVVSNSAGYLEALIRSSDHISFLPRQLLDLENDEGLVTLDVEMETLEPEITMTLRERALLDASICEVVQVLRSIGADFTG</sequence>
<feature type="domain" description="HTH lysR-type" evidence="5">
    <location>
        <begin position="2"/>
        <end position="59"/>
    </location>
</feature>
<dbReference type="SUPFAM" id="SSF53850">
    <property type="entry name" value="Periplasmic binding protein-like II"/>
    <property type="match status" value="1"/>
</dbReference>
<dbReference type="PATRIC" id="fig|39960.10.peg.672"/>
<dbReference type="Pfam" id="PF00126">
    <property type="entry name" value="HTH_1"/>
    <property type="match status" value="1"/>
</dbReference>
<dbReference type="FunFam" id="1.10.10.10:FF:000001">
    <property type="entry name" value="LysR family transcriptional regulator"/>
    <property type="match status" value="1"/>
</dbReference>
<comment type="caution">
    <text evidence="6">The sequence shown here is derived from an EMBL/GenBank/DDBJ whole genome shotgun (WGS) entry which is preliminary data.</text>
</comment>
<dbReference type="InterPro" id="IPR050950">
    <property type="entry name" value="HTH-type_LysR_regulators"/>
</dbReference>
<evidence type="ECO:0000256" key="2">
    <source>
        <dbReference type="ARBA" id="ARBA00023015"/>
    </source>
</evidence>
<accession>A0A074M5M4</accession>
<organism evidence="6 7">
    <name type="scientific">Erythrobacter litoralis</name>
    <dbReference type="NCBI Taxonomy" id="39960"/>
    <lineage>
        <taxon>Bacteria</taxon>
        <taxon>Pseudomonadati</taxon>
        <taxon>Pseudomonadota</taxon>
        <taxon>Alphaproteobacteria</taxon>
        <taxon>Sphingomonadales</taxon>
        <taxon>Erythrobacteraceae</taxon>
        <taxon>Erythrobacter/Porphyrobacter group</taxon>
        <taxon>Erythrobacter</taxon>
    </lineage>
</organism>
<dbReference type="SUPFAM" id="SSF46785">
    <property type="entry name" value="Winged helix' DNA-binding domain"/>
    <property type="match status" value="1"/>
</dbReference>
<dbReference type="InterPro" id="IPR000847">
    <property type="entry name" value="LysR_HTH_N"/>
</dbReference>
<dbReference type="InterPro" id="IPR036388">
    <property type="entry name" value="WH-like_DNA-bd_sf"/>
</dbReference>
<dbReference type="GO" id="GO:0005829">
    <property type="term" value="C:cytosol"/>
    <property type="evidence" value="ECO:0007669"/>
    <property type="project" value="TreeGrafter"/>
</dbReference>
<keyword evidence="3" id="KW-0238">DNA-binding</keyword>
<dbReference type="EMBL" id="JMIX01000013">
    <property type="protein sequence ID" value="KEO90016.1"/>
    <property type="molecule type" value="Genomic_DNA"/>
</dbReference>
<evidence type="ECO:0000259" key="5">
    <source>
        <dbReference type="PROSITE" id="PS50931"/>
    </source>
</evidence>
<evidence type="ECO:0000256" key="4">
    <source>
        <dbReference type="ARBA" id="ARBA00023163"/>
    </source>
</evidence>
<dbReference type="InterPro" id="IPR005119">
    <property type="entry name" value="LysR_subst-bd"/>
</dbReference>
<dbReference type="GO" id="GO:0003677">
    <property type="term" value="F:DNA binding"/>
    <property type="evidence" value="ECO:0007669"/>
    <property type="project" value="UniProtKB-KW"/>
</dbReference>
<dbReference type="AlphaFoldDB" id="A0A074M5M4"/>
<comment type="similarity">
    <text evidence="1">Belongs to the LysR transcriptional regulatory family.</text>
</comment>
<gene>
    <name evidence="6" type="ORF">EH32_03235</name>
</gene>
<dbReference type="PROSITE" id="PS50931">
    <property type="entry name" value="HTH_LYSR"/>
    <property type="match status" value="1"/>
</dbReference>
<dbReference type="OrthoDB" id="9775392at2"/>
<keyword evidence="7" id="KW-1185">Reference proteome</keyword>
<evidence type="ECO:0000256" key="1">
    <source>
        <dbReference type="ARBA" id="ARBA00009437"/>
    </source>
</evidence>
<proteinExistence type="inferred from homology"/>